<evidence type="ECO:0000313" key="2">
    <source>
        <dbReference type="EMBL" id="CAK5273058.1"/>
    </source>
</evidence>
<evidence type="ECO:0000313" key="6">
    <source>
        <dbReference type="Proteomes" id="UP001295794"/>
    </source>
</evidence>
<evidence type="ECO:0000313" key="5">
    <source>
        <dbReference type="EMBL" id="CAK5273079.1"/>
    </source>
</evidence>
<dbReference type="EMBL" id="CAVNYO010000195">
    <property type="protein sequence ID" value="CAK5273057.1"/>
    <property type="molecule type" value="Genomic_DNA"/>
</dbReference>
<reference evidence="3" key="1">
    <citation type="submission" date="2023-11" db="EMBL/GenBank/DDBJ databases">
        <authorList>
            <person name="De Vega J J."/>
            <person name="De Vega J J."/>
        </authorList>
    </citation>
    <scope>NUCLEOTIDE SEQUENCE</scope>
</reference>
<dbReference type="EMBL" id="CAVNYO010000196">
    <property type="protein sequence ID" value="CAK5273074.1"/>
    <property type="molecule type" value="Genomic_DNA"/>
</dbReference>
<dbReference type="AlphaFoldDB" id="A0AAD2HCH4"/>
<dbReference type="Proteomes" id="UP001295794">
    <property type="component" value="Unassembled WGS sequence"/>
</dbReference>
<feature type="non-terminal residue" evidence="3">
    <location>
        <position position="81"/>
    </location>
</feature>
<gene>
    <name evidence="1" type="ORF">MYCIT1_LOCUS19181</name>
    <name evidence="2" type="ORF">MYCIT1_LOCUS19183</name>
    <name evidence="3" type="ORF">MYCIT1_LOCUS19201</name>
    <name evidence="4" type="ORF">MYCIT1_LOCUS19215</name>
    <name evidence="5" type="ORF">MYCIT1_LOCUS19225</name>
</gene>
<dbReference type="EMBL" id="CAVNYO010000195">
    <property type="protein sequence ID" value="CAK5273058.1"/>
    <property type="molecule type" value="Genomic_DNA"/>
</dbReference>
<protein>
    <submittedName>
        <fullName evidence="3">Uncharacterized protein</fullName>
    </submittedName>
</protein>
<proteinExistence type="predicted"/>
<comment type="caution">
    <text evidence="3">The sequence shown here is derived from an EMBL/GenBank/DDBJ whole genome shotgun (WGS) entry which is preliminary data.</text>
</comment>
<name>A0AAD2HCH4_9AGAR</name>
<dbReference type="EMBL" id="CAVNYO010000196">
    <property type="protein sequence ID" value="CAK5273079.1"/>
    <property type="molecule type" value="Genomic_DNA"/>
</dbReference>
<evidence type="ECO:0000313" key="3">
    <source>
        <dbReference type="EMBL" id="CAK5273067.1"/>
    </source>
</evidence>
<evidence type="ECO:0000313" key="1">
    <source>
        <dbReference type="EMBL" id="CAK5273057.1"/>
    </source>
</evidence>
<feature type="non-terminal residue" evidence="3">
    <location>
        <position position="1"/>
    </location>
</feature>
<dbReference type="EMBL" id="CAVNYO010000196">
    <property type="protein sequence ID" value="CAK5273067.1"/>
    <property type="molecule type" value="Genomic_DNA"/>
</dbReference>
<organism evidence="3 6">
    <name type="scientific">Mycena citricolor</name>
    <dbReference type="NCBI Taxonomy" id="2018698"/>
    <lineage>
        <taxon>Eukaryota</taxon>
        <taxon>Fungi</taxon>
        <taxon>Dikarya</taxon>
        <taxon>Basidiomycota</taxon>
        <taxon>Agaricomycotina</taxon>
        <taxon>Agaricomycetes</taxon>
        <taxon>Agaricomycetidae</taxon>
        <taxon>Agaricales</taxon>
        <taxon>Marasmiineae</taxon>
        <taxon>Mycenaceae</taxon>
        <taxon>Mycena</taxon>
    </lineage>
</organism>
<accession>A0AAD2HCH4</accession>
<sequence length="81" mass="8879">QHRGPTPCSAFPDRLAAGGRLRYDNMWESKLYIEEWDSPFYLIWTLGGYAVTSSTLPDPTLPLPCQLRPPSSAVAKRGGGG</sequence>
<keyword evidence="6" id="KW-1185">Reference proteome</keyword>
<evidence type="ECO:0000313" key="4">
    <source>
        <dbReference type="EMBL" id="CAK5273074.1"/>
    </source>
</evidence>